<dbReference type="AlphaFoldDB" id="A0A1S2CPG6"/>
<dbReference type="OrthoDB" id="5588564at2"/>
<dbReference type="STRING" id="646.BJD16_19725"/>
<keyword evidence="1" id="KW-1133">Transmembrane helix</keyword>
<keyword evidence="1" id="KW-0472">Membrane</keyword>
<dbReference type="EMBL" id="MKFU01000036">
    <property type="protein sequence ID" value="OHY89631.1"/>
    <property type="molecule type" value="Genomic_DNA"/>
</dbReference>
<comment type="caution">
    <text evidence="2">The sequence shown here is derived from an EMBL/GenBank/DDBJ whole genome shotgun (WGS) entry which is preliminary data.</text>
</comment>
<gene>
    <name evidence="2" type="ORF">BJD16_19725</name>
</gene>
<proteinExistence type="predicted"/>
<accession>A0A1S2CPG6</accession>
<name>A0A1S2CPG6_AERSO</name>
<keyword evidence="1" id="KW-0812">Transmembrane</keyword>
<evidence type="ECO:0008006" key="4">
    <source>
        <dbReference type="Google" id="ProtNLM"/>
    </source>
</evidence>
<feature type="transmembrane region" description="Helical" evidence="1">
    <location>
        <begin position="25"/>
        <end position="44"/>
    </location>
</feature>
<evidence type="ECO:0000313" key="2">
    <source>
        <dbReference type="EMBL" id="OHY89631.1"/>
    </source>
</evidence>
<dbReference type="RefSeq" id="WP_042023021.1">
    <property type="nucleotide sequence ID" value="NZ_CDBW01000038.1"/>
</dbReference>
<evidence type="ECO:0000313" key="3">
    <source>
        <dbReference type="Proteomes" id="UP000179934"/>
    </source>
</evidence>
<evidence type="ECO:0000256" key="1">
    <source>
        <dbReference type="SAM" id="Phobius"/>
    </source>
</evidence>
<protein>
    <recommendedName>
        <fullName evidence="4">DUF3304 domain-containing protein</fullName>
    </recommendedName>
</protein>
<dbReference type="Proteomes" id="UP000179934">
    <property type="component" value="Unassembled WGS sequence"/>
</dbReference>
<sequence length="173" mass="19421">MSVERSLTRFISTMATAAWDLMPRWGRWLSAIVLVLWLGWTFLLQERHGGASIDVASVMDRPISYVYVNGKMGSNAFAFDGLNAGGGSAGPYRIDGDTVKIDWLLSTTLDQLEKEGLRPEKHSVTLPMPKREKGQDDFCVLILPDNTPMVRWAHSCVVEMDSIVDTYRTRKGR</sequence>
<organism evidence="2 3">
    <name type="scientific">Aeromonas sobria</name>
    <dbReference type="NCBI Taxonomy" id="646"/>
    <lineage>
        <taxon>Bacteria</taxon>
        <taxon>Pseudomonadati</taxon>
        <taxon>Pseudomonadota</taxon>
        <taxon>Gammaproteobacteria</taxon>
        <taxon>Aeromonadales</taxon>
        <taxon>Aeromonadaceae</taxon>
        <taxon>Aeromonas</taxon>
    </lineage>
</organism>
<dbReference type="GeneID" id="58923684"/>
<reference evidence="2 3" key="1">
    <citation type="submission" date="2016-09" db="EMBL/GenBank/DDBJ databases">
        <title>Draft Genome Sequence of Aeromonas sobria Strain 08005, Isolated from Sick Rana catesbeiana.</title>
        <authorList>
            <person name="Yang Q."/>
        </authorList>
    </citation>
    <scope>NUCLEOTIDE SEQUENCE [LARGE SCALE GENOMIC DNA]</scope>
    <source>
        <strain evidence="2 3">08005</strain>
    </source>
</reference>